<evidence type="ECO:0000313" key="1">
    <source>
        <dbReference type="EMBL" id="JAH41576.1"/>
    </source>
</evidence>
<protein>
    <submittedName>
        <fullName evidence="1">Uncharacterized protein</fullName>
    </submittedName>
</protein>
<name>A0A0E9SJT5_ANGAN</name>
<accession>A0A0E9SJT5</accession>
<proteinExistence type="predicted"/>
<dbReference type="AlphaFoldDB" id="A0A0E9SJT5"/>
<organism evidence="1">
    <name type="scientific">Anguilla anguilla</name>
    <name type="common">European freshwater eel</name>
    <name type="synonym">Muraena anguilla</name>
    <dbReference type="NCBI Taxonomy" id="7936"/>
    <lineage>
        <taxon>Eukaryota</taxon>
        <taxon>Metazoa</taxon>
        <taxon>Chordata</taxon>
        <taxon>Craniata</taxon>
        <taxon>Vertebrata</taxon>
        <taxon>Euteleostomi</taxon>
        <taxon>Actinopterygii</taxon>
        <taxon>Neopterygii</taxon>
        <taxon>Teleostei</taxon>
        <taxon>Anguilliformes</taxon>
        <taxon>Anguillidae</taxon>
        <taxon>Anguilla</taxon>
    </lineage>
</organism>
<dbReference type="EMBL" id="GBXM01067001">
    <property type="protein sequence ID" value="JAH41576.1"/>
    <property type="molecule type" value="Transcribed_RNA"/>
</dbReference>
<reference evidence="1" key="1">
    <citation type="submission" date="2014-11" db="EMBL/GenBank/DDBJ databases">
        <authorList>
            <person name="Amaro Gonzalez C."/>
        </authorList>
    </citation>
    <scope>NUCLEOTIDE SEQUENCE</scope>
</reference>
<sequence length="22" mass="2540">MFPRIAVRRICISNKGVPPTHF</sequence>
<reference evidence="1" key="2">
    <citation type="journal article" date="2015" name="Fish Shellfish Immunol.">
        <title>Early steps in the European eel (Anguilla anguilla)-Vibrio vulnificus interaction in the gills: Role of the RtxA13 toxin.</title>
        <authorList>
            <person name="Callol A."/>
            <person name="Pajuelo D."/>
            <person name="Ebbesson L."/>
            <person name="Teles M."/>
            <person name="MacKenzie S."/>
            <person name="Amaro C."/>
        </authorList>
    </citation>
    <scope>NUCLEOTIDE SEQUENCE</scope>
</reference>